<dbReference type="AlphaFoldDB" id="E9HE44"/>
<name>E9HE44_DAPPU</name>
<dbReference type="KEGG" id="dpx:DAPPUDRAFT_113117"/>
<evidence type="ECO:0000313" key="2">
    <source>
        <dbReference type="Proteomes" id="UP000000305"/>
    </source>
</evidence>
<dbReference type="Proteomes" id="UP000000305">
    <property type="component" value="Unassembled WGS sequence"/>
</dbReference>
<proteinExistence type="predicted"/>
<evidence type="ECO:0000313" key="1">
    <source>
        <dbReference type="EMBL" id="EFX69949.1"/>
    </source>
</evidence>
<organism evidence="1 2">
    <name type="scientific">Daphnia pulex</name>
    <name type="common">Water flea</name>
    <dbReference type="NCBI Taxonomy" id="6669"/>
    <lineage>
        <taxon>Eukaryota</taxon>
        <taxon>Metazoa</taxon>
        <taxon>Ecdysozoa</taxon>
        <taxon>Arthropoda</taxon>
        <taxon>Crustacea</taxon>
        <taxon>Branchiopoda</taxon>
        <taxon>Diplostraca</taxon>
        <taxon>Cladocera</taxon>
        <taxon>Anomopoda</taxon>
        <taxon>Daphniidae</taxon>
        <taxon>Daphnia</taxon>
    </lineage>
</organism>
<dbReference type="HOGENOM" id="CLU_1847115_0_0_1"/>
<protein>
    <submittedName>
        <fullName evidence="1">Uncharacterized protein</fullName>
    </submittedName>
</protein>
<reference evidence="1 2" key="1">
    <citation type="journal article" date="2011" name="Science">
        <title>The ecoresponsive genome of Daphnia pulex.</title>
        <authorList>
            <person name="Colbourne J.K."/>
            <person name="Pfrender M.E."/>
            <person name="Gilbert D."/>
            <person name="Thomas W.K."/>
            <person name="Tucker A."/>
            <person name="Oakley T.H."/>
            <person name="Tokishita S."/>
            <person name="Aerts A."/>
            <person name="Arnold G.J."/>
            <person name="Basu M.K."/>
            <person name="Bauer D.J."/>
            <person name="Caceres C.E."/>
            <person name="Carmel L."/>
            <person name="Casola C."/>
            <person name="Choi J.H."/>
            <person name="Detter J.C."/>
            <person name="Dong Q."/>
            <person name="Dusheyko S."/>
            <person name="Eads B.D."/>
            <person name="Frohlich T."/>
            <person name="Geiler-Samerotte K.A."/>
            <person name="Gerlach D."/>
            <person name="Hatcher P."/>
            <person name="Jogdeo S."/>
            <person name="Krijgsveld J."/>
            <person name="Kriventseva E.V."/>
            <person name="Kultz D."/>
            <person name="Laforsch C."/>
            <person name="Lindquist E."/>
            <person name="Lopez J."/>
            <person name="Manak J.R."/>
            <person name="Muller J."/>
            <person name="Pangilinan J."/>
            <person name="Patwardhan R.P."/>
            <person name="Pitluck S."/>
            <person name="Pritham E.J."/>
            <person name="Rechtsteiner A."/>
            <person name="Rho M."/>
            <person name="Rogozin I.B."/>
            <person name="Sakarya O."/>
            <person name="Salamov A."/>
            <person name="Schaack S."/>
            <person name="Shapiro H."/>
            <person name="Shiga Y."/>
            <person name="Skalitzky C."/>
            <person name="Smith Z."/>
            <person name="Souvorov A."/>
            <person name="Sung W."/>
            <person name="Tang Z."/>
            <person name="Tsuchiya D."/>
            <person name="Tu H."/>
            <person name="Vos H."/>
            <person name="Wang M."/>
            <person name="Wolf Y.I."/>
            <person name="Yamagata H."/>
            <person name="Yamada T."/>
            <person name="Ye Y."/>
            <person name="Shaw J.R."/>
            <person name="Andrews J."/>
            <person name="Crease T.J."/>
            <person name="Tang H."/>
            <person name="Lucas S.M."/>
            <person name="Robertson H.M."/>
            <person name="Bork P."/>
            <person name="Koonin E.V."/>
            <person name="Zdobnov E.M."/>
            <person name="Grigoriev I.V."/>
            <person name="Lynch M."/>
            <person name="Boore J.L."/>
        </authorList>
    </citation>
    <scope>NUCLEOTIDE SEQUENCE [LARGE SCALE GENOMIC DNA]</scope>
</reference>
<gene>
    <name evidence="1" type="ORF">DAPPUDRAFT_113117</name>
</gene>
<accession>E9HE44</accession>
<sequence>MPITTRCRRRDDAIFDDATTSITTRCLAVITKSSNRATGKRIAKQSDFTLDQSSPDFNGAQVTRLVYKSRLEPLYSGVIDWVSNPNPLTVLQTFVRLFPSLHIFSARWQVFLVAVGGWEGGELGKTVSRPKGKFSYGAD</sequence>
<keyword evidence="2" id="KW-1185">Reference proteome</keyword>
<dbReference type="InParanoid" id="E9HE44"/>
<dbReference type="EMBL" id="GL732627">
    <property type="protein sequence ID" value="EFX69949.1"/>
    <property type="molecule type" value="Genomic_DNA"/>
</dbReference>